<comment type="caution">
    <text evidence="1">The sequence shown here is derived from an EMBL/GenBank/DDBJ whole genome shotgun (WGS) entry which is preliminary data.</text>
</comment>
<keyword evidence="2" id="KW-1185">Reference proteome</keyword>
<evidence type="ECO:0000313" key="1">
    <source>
        <dbReference type="EMBL" id="KAI3769006.1"/>
    </source>
</evidence>
<reference evidence="1 2" key="2">
    <citation type="journal article" date="2022" name="Mol. Ecol. Resour.">
        <title>The genomes of chicory, endive, great burdock and yacon provide insights into Asteraceae paleo-polyploidization history and plant inulin production.</title>
        <authorList>
            <person name="Fan W."/>
            <person name="Wang S."/>
            <person name="Wang H."/>
            <person name="Wang A."/>
            <person name="Jiang F."/>
            <person name="Liu H."/>
            <person name="Zhao H."/>
            <person name="Xu D."/>
            <person name="Zhang Y."/>
        </authorList>
    </citation>
    <scope>NUCLEOTIDE SEQUENCE [LARGE SCALE GENOMIC DNA]</scope>
    <source>
        <strain evidence="2">cv. Niubang</strain>
    </source>
</reference>
<sequence>MELTRLLSSLVDTCFRHPLLVTPVVPLPEWRPKLVSPPTKFAGTLVASILTSSRQRLRWTCIGSPPPLSARRRRLLWIFVSRRKNESSDGNPESRTI</sequence>
<organism evidence="1 2">
    <name type="scientific">Arctium lappa</name>
    <name type="common">Greater burdock</name>
    <name type="synonym">Lappa major</name>
    <dbReference type="NCBI Taxonomy" id="4217"/>
    <lineage>
        <taxon>Eukaryota</taxon>
        <taxon>Viridiplantae</taxon>
        <taxon>Streptophyta</taxon>
        <taxon>Embryophyta</taxon>
        <taxon>Tracheophyta</taxon>
        <taxon>Spermatophyta</taxon>
        <taxon>Magnoliopsida</taxon>
        <taxon>eudicotyledons</taxon>
        <taxon>Gunneridae</taxon>
        <taxon>Pentapetalae</taxon>
        <taxon>asterids</taxon>
        <taxon>campanulids</taxon>
        <taxon>Asterales</taxon>
        <taxon>Asteraceae</taxon>
        <taxon>Carduoideae</taxon>
        <taxon>Cardueae</taxon>
        <taxon>Arctiinae</taxon>
        <taxon>Arctium</taxon>
    </lineage>
</organism>
<gene>
    <name evidence="1" type="ORF">L6452_00102</name>
</gene>
<reference evidence="2" key="1">
    <citation type="journal article" date="2022" name="Mol. Ecol. Resour.">
        <title>The genomes of chicory, endive, great burdock and yacon provide insights into Asteraceae palaeo-polyploidization history and plant inulin production.</title>
        <authorList>
            <person name="Fan W."/>
            <person name="Wang S."/>
            <person name="Wang H."/>
            <person name="Wang A."/>
            <person name="Jiang F."/>
            <person name="Liu H."/>
            <person name="Zhao H."/>
            <person name="Xu D."/>
            <person name="Zhang Y."/>
        </authorList>
    </citation>
    <scope>NUCLEOTIDE SEQUENCE [LARGE SCALE GENOMIC DNA]</scope>
    <source>
        <strain evidence="2">cv. Niubang</strain>
    </source>
</reference>
<dbReference type="EMBL" id="CM042047">
    <property type="protein sequence ID" value="KAI3769006.1"/>
    <property type="molecule type" value="Genomic_DNA"/>
</dbReference>
<dbReference type="Proteomes" id="UP001055879">
    <property type="component" value="Linkage Group LG01"/>
</dbReference>
<proteinExistence type="predicted"/>
<evidence type="ECO:0000313" key="2">
    <source>
        <dbReference type="Proteomes" id="UP001055879"/>
    </source>
</evidence>
<protein>
    <submittedName>
        <fullName evidence="1">Uncharacterized protein</fullName>
    </submittedName>
</protein>
<accession>A0ACB9FDS4</accession>
<name>A0ACB9FDS4_ARCLA</name>